<dbReference type="InterPro" id="IPR012675">
    <property type="entry name" value="Beta-grasp_dom_sf"/>
</dbReference>
<dbReference type="PROSITE" id="PS51880">
    <property type="entry name" value="TGS"/>
    <property type="match status" value="1"/>
</dbReference>
<dbReference type="InterPro" id="IPR045865">
    <property type="entry name" value="ACT-like_dom_sf"/>
</dbReference>
<dbReference type="Gene3D" id="3.10.20.30">
    <property type="match status" value="1"/>
</dbReference>
<evidence type="ECO:0000259" key="4">
    <source>
        <dbReference type="PROSITE" id="PS51831"/>
    </source>
</evidence>
<dbReference type="InterPro" id="IPR045600">
    <property type="entry name" value="RelA/SpoT_AH_RIS"/>
</dbReference>
<dbReference type="InterPro" id="IPR004811">
    <property type="entry name" value="RelA/Spo_fam"/>
</dbReference>
<dbReference type="PROSITE" id="PS51831">
    <property type="entry name" value="HD"/>
    <property type="match status" value="1"/>
</dbReference>
<accession>A0A381SE52</accession>
<dbReference type="CDD" id="cd01668">
    <property type="entry name" value="TGS_RSH"/>
    <property type="match status" value="1"/>
</dbReference>
<dbReference type="SMART" id="SM00954">
    <property type="entry name" value="RelA_SpoT"/>
    <property type="match status" value="1"/>
</dbReference>
<dbReference type="InterPro" id="IPR004095">
    <property type="entry name" value="TGS"/>
</dbReference>
<dbReference type="FunFam" id="1.10.3210.10:FF:000001">
    <property type="entry name" value="GTP pyrophosphokinase RelA"/>
    <property type="match status" value="1"/>
</dbReference>
<dbReference type="PROSITE" id="PS51671">
    <property type="entry name" value="ACT"/>
    <property type="match status" value="1"/>
</dbReference>
<dbReference type="InterPro" id="IPR043519">
    <property type="entry name" value="NT_sf"/>
</dbReference>
<dbReference type="Gene3D" id="3.30.460.10">
    <property type="entry name" value="Beta Polymerase, domain 2"/>
    <property type="match status" value="1"/>
</dbReference>
<evidence type="ECO:0000259" key="5">
    <source>
        <dbReference type="PROSITE" id="PS51880"/>
    </source>
</evidence>
<dbReference type="Pfam" id="PF19296">
    <property type="entry name" value="RelA_AH_RIS"/>
    <property type="match status" value="1"/>
</dbReference>
<name>A0A381SE52_9ZZZZ</name>
<feature type="domain" description="ACT" evidence="3">
    <location>
        <begin position="662"/>
        <end position="733"/>
    </location>
</feature>
<dbReference type="Pfam" id="PF02824">
    <property type="entry name" value="TGS"/>
    <property type="match status" value="1"/>
</dbReference>
<dbReference type="SMART" id="SM00471">
    <property type="entry name" value="HDc"/>
    <property type="match status" value="1"/>
</dbReference>
<dbReference type="InterPro" id="IPR007685">
    <property type="entry name" value="RelA_SpoT"/>
</dbReference>
<dbReference type="InterPro" id="IPR006674">
    <property type="entry name" value="HD_domain"/>
</dbReference>
<dbReference type="InterPro" id="IPR002912">
    <property type="entry name" value="ACT_dom"/>
</dbReference>
<protein>
    <recommendedName>
        <fullName evidence="7">TGS domain-containing protein</fullName>
    </recommendedName>
</protein>
<dbReference type="Gene3D" id="3.30.70.260">
    <property type="match status" value="1"/>
</dbReference>
<dbReference type="CDD" id="cd04876">
    <property type="entry name" value="ACT_RelA-SpoT"/>
    <property type="match status" value="1"/>
</dbReference>
<dbReference type="SUPFAM" id="SSF81301">
    <property type="entry name" value="Nucleotidyltransferase"/>
    <property type="match status" value="1"/>
</dbReference>
<dbReference type="PANTHER" id="PTHR21262">
    <property type="entry name" value="GUANOSINE-3',5'-BIS DIPHOSPHATE 3'-PYROPHOSPHOHYDROLASE"/>
    <property type="match status" value="1"/>
</dbReference>
<reference evidence="6" key="1">
    <citation type="submission" date="2018-05" db="EMBL/GenBank/DDBJ databases">
        <authorList>
            <person name="Lanie J.A."/>
            <person name="Ng W.-L."/>
            <person name="Kazmierczak K.M."/>
            <person name="Andrzejewski T.M."/>
            <person name="Davidsen T.M."/>
            <person name="Wayne K.J."/>
            <person name="Tettelin H."/>
            <person name="Glass J.I."/>
            <person name="Rusch D."/>
            <person name="Podicherti R."/>
            <person name="Tsui H.-C.T."/>
            <person name="Winkler M.E."/>
        </authorList>
    </citation>
    <scope>NUCLEOTIDE SEQUENCE</scope>
</reference>
<evidence type="ECO:0000259" key="3">
    <source>
        <dbReference type="PROSITE" id="PS51671"/>
    </source>
</evidence>
<dbReference type="Pfam" id="PF13291">
    <property type="entry name" value="ACT_4"/>
    <property type="match status" value="1"/>
</dbReference>
<dbReference type="FunFam" id="3.10.20.30:FF:000002">
    <property type="entry name" value="GTP pyrophosphokinase (RelA/SpoT)"/>
    <property type="match status" value="1"/>
</dbReference>
<evidence type="ECO:0008006" key="7">
    <source>
        <dbReference type="Google" id="ProtNLM"/>
    </source>
</evidence>
<evidence type="ECO:0000256" key="2">
    <source>
        <dbReference type="ARBA" id="ARBA00025704"/>
    </source>
</evidence>
<dbReference type="FunFam" id="3.30.460.10:FF:000001">
    <property type="entry name" value="GTP pyrophosphokinase RelA"/>
    <property type="match status" value="1"/>
</dbReference>
<dbReference type="NCBIfam" id="TIGR00691">
    <property type="entry name" value="spoT_relA"/>
    <property type="match status" value="1"/>
</dbReference>
<gene>
    <name evidence="6" type="ORF">METZ01_LOCUS55110</name>
</gene>
<dbReference type="SUPFAM" id="SSF109604">
    <property type="entry name" value="HD-domain/PDEase-like"/>
    <property type="match status" value="1"/>
</dbReference>
<evidence type="ECO:0000256" key="1">
    <source>
        <dbReference type="ARBA" id="ARBA00007476"/>
    </source>
</evidence>
<evidence type="ECO:0000313" key="6">
    <source>
        <dbReference type="EMBL" id="SVA02256.1"/>
    </source>
</evidence>
<sequence>MLLEKLKKILPNNGNEYPKEFRQIIKNIYLESDPDKEAVTFIWEAFRYSKNAHKGQKRRSGEPYFTHCASVGIILSEWKMDTRTIAAGLMHDVIEDTDVSRNDMVDKFGEEIAELVDGVSKLSGIKFSSRREKQAENFMKMFLSVAKDLRVIIIKFADRLHNMSTIKHLPLIKQRRIAIETRDVYAPLAHRLGMNKLKIELEDLILKTLEPEEYKLLQKKTKASRKQREKYIEEFTKPIKDELNNFNIQAEIFGRAKHYFSIAGKMQKQNKKYEELFDLFAIRIIVNKIEECYAILGVIHQLFTPLQERFKDYIATPKSNGYQSIHTTVFGHQGKMVEVQIRTEEMDKTAEIGVAAHWVYKEKGALRADDSKIDKHMRWLRELVEVLQAEDSNPDEFLKLLKVDLFKDEIFVFTPTGDVTPLPANSTPIDFAFQVHTQVGVHCIGAKVNGKIVPLNTVLKNGDSVEILTSNTQKPSYAWLKFVQTGKAKSYIKRWVKQEQTEQSIQLGKEIIEKTLRRMKRISILDDLQSKPQTMGFNQVELVFAALANGQLTVRDIIDKYHPIDSEEVEADPESESLTERFINRARGQAKGVTVDGVANALLIFAKCCSPIPGDEIVGYITRGRGVTIHRNTCKNLPCMEGEDRFIFVEWNVKPQSSFIVRLKILLEDRKQLLKDITECISALNINIVSIDMKASDGIATCIIVLEVRDTRQLDRLSTRIQKISNFISTERM</sequence>
<dbReference type="GO" id="GO:0005886">
    <property type="term" value="C:plasma membrane"/>
    <property type="evidence" value="ECO:0007669"/>
    <property type="project" value="TreeGrafter"/>
</dbReference>
<proteinExistence type="inferred from homology"/>
<comment type="pathway">
    <text evidence="2">Purine metabolism.</text>
</comment>
<dbReference type="AlphaFoldDB" id="A0A381SE52"/>
<dbReference type="Gene3D" id="1.10.3210.10">
    <property type="entry name" value="Hypothetical protein af1432"/>
    <property type="match status" value="1"/>
</dbReference>
<dbReference type="Pfam" id="PF04607">
    <property type="entry name" value="RelA_SpoT"/>
    <property type="match status" value="1"/>
</dbReference>
<organism evidence="6">
    <name type="scientific">marine metagenome</name>
    <dbReference type="NCBI Taxonomy" id="408172"/>
    <lineage>
        <taxon>unclassified sequences</taxon>
        <taxon>metagenomes</taxon>
        <taxon>ecological metagenomes</taxon>
    </lineage>
</organism>
<dbReference type="CDD" id="cd05399">
    <property type="entry name" value="NT_Rel-Spo_like"/>
    <property type="match status" value="1"/>
</dbReference>
<feature type="domain" description="HD" evidence="4">
    <location>
        <begin position="64"/>
        <end position="163"/>
    </location>
</feature>
<dbReference type="InterPro" id="IPR033655">
    <property type="entry name" value="TGS_RelA/SpoT"/>
</dbReference>
<comment type="similarity">
    <text evidence="1">Belongs to the RelA/SpoT family.</text>
</comment>
<dbReference type="CDD" id="cd00077">
    <property type="entry name" value="HDc"/>
    <property type="match status" value="1"/>
</dbReference>
<dbReference type="SUPFAM" id="SSF81271">
    <property type="entry name" value="TGS-like"/>
    <property type="match status" value="1"/>
</dbReference>
<feature type="domain" description="TGS" evidence="5">
    <location>
        <begin position="408"/>
        <end position="469"/>
    </location>
</feature>
<dbReference type="InterPro" id="IPR003607">
    <property type="entry name" value="HD/PDEase_dom"/>
</dbReference>
<dbReference type="Pfam" id="PF13328">
    <property type="entry name" value="HD_4"/>
    <property type="match status" value="1"/>
</dbReference>
<dbReference type="GO" id="GO:0015969">
    <property type="term" value="P:guanosine tetraphosphate metabolic process"/>
    <property type="evidence" value="ECO:0007669"/>
    <property type="project" value="InterPro"/>
</dbReference>
<dbReference type="PANTHER" id="PTHR21262:SF31">
    <property type="entry name" value="GTP PYROPHOSPHOKINASE"/>
    <property type="match status" value="1"/>
</dbReference>
<dbReference type="InterPro" id="IPR012676">
    <property type="entry name" value="TGS-like"/>
</dbReference>
<dbReference type="EMBL" id="UINC01002987">
    <property type="protein sequence ID" value="SVA02256.1"/>
    <property type="molecule type" value="Genomic_DNA"/>
</dbReference>
<dbReference type="SUPFAM" id="SSF55021">
    <property type="entry name" value="ACT-like"/>
    <property type="match status" value="1"/>
</dbReference>